<protein>
    <submittedName>
        <fullName evidence="1">40417_t:CDS:1</fullName>
    </submittedName>
</protein>
<comment type="caution">
    <text evidence="1">The sequence shown here is derived from an EMBL/GenBank/DDBJ whole genome shotgun (WGS) entry which is preliminary data.</text>
</comment>
<evidence type="ECO:0000313" key="1">
    <source>
        <dbReference type="EMBL" id="CAG8857572.1"/>
    </source>
</evidence>
<feature type="non-terminal residue" evidence="1">
    <location>
        <position position="146"/>
    </location>
</feature>
<reference evidence="1 2" key="1">
    <citation type="submission" date="2021-06" db="EMBL/GenBank/DDBJ databases">
        <authorList>
            <person name="Kallberg Y."/>
            <person name="Tangrot J."/>
            <person name="Rosling A."/>
        </authorList>
    </citation>
    <scope>NUCLEOTIDE SEQUENCE [LARGE SCALE GENOMIC DNA]</scope>
    <source>
        <strain evidence="1 2">120-4 pot B 10/14</strain>
    </source>
</reference>
<sequence length="146" mass="17133">PKLLFDSEEFLSLNEDSLKLILKCDNLDMKECDIWKKLVDWGTAQLTTSENNKIIHSPLINDSSFIKNLVPEILRVNENTKNEGINVLNNTLAELSENEDNKVLNKTLSELIELIRFYQMDHKKFMPEVWKYKHFLSEHLIEDILT</sequence>
<dbReference type="Gene3D" id="1.25.40.420">
    <property type="match status" value="1"/>
</dbReference>
<keyword evidence="2" id="KW-1185">Reference proteome</keyword>
<accession>A0ABN7XR69</accession>
<name>A0ABN7XR69_GIGMA</name>
<organism evidence="1 2">
    <name type="scientific">Gigaspora margarita</name>
    <dbReference type="NCBI Taxonomy" id="4874"/>
    <lineage>
        <taxon>Eukaryota</taxon>
        <taxon>Fungi</taxon>
        <taxon>Fungi incertae sedis</taxon>
        <taxon>Mucoromycota</taxon>
        <taxon>Glomeromycotina</taxon>
        <taxon>Glomeromycetes</taxon>
        <taxon>Diversisporales</taxon>
        <taxon>Gigasporaceae</taxon>
        <taxon>Gigaspora</taxon>
    </lineage>
</organism>
<gene>
    <name evidence="1" type="ORF">GMARGA_LOCUS46391</name>
</gene>
<evidence type="ECO:0000313" key="2">
    <source>
        <dbReference type="Proteomes" id="UP000789901"/>
    </source>
</evidence>
<dbReference type="EMBL" id="CAJVQB010172448">
    <property type="protein sequence ID" value="CAG8857572.1"/>
    <property type="molecule type" value="Genomic_DNA"/>
</dbReference>
<dbReference type="Proteomes" id="UP000789901">
    <property type="component" value="Unassembled WGS sequence"/>
</dbReference>
<proteinExistence type="predicted"/>
<feature type="non-terminal residue" evidence="1">
    <location>
        <position position="1"/>
    </location>
</feature>